<evidence type="ECO:0000313" key="1">
    <source>
        <dbReference type="EMBL" id="KAH6931100.1"/>
    </source>
</evidence>
<keyword evidence="2" id="KW-1185">Reference proteome</keyword>
<dbReference type="EMBL" id="CM023485">
    <property type="protein sequence ID" value="KAH6931100.1"/>
    <property type="molecule type" value="Genomic_DNA"/>
</dbReference>
<organism evidence="1 2">
    <name type="scientific">Hyalomma asiaticum</name>
    <name type="common">Tick</name>
    <dbReference type="NCBI Taxonomy" id="266040"/>
    <lineage>
        <taxon>Eukaryota</taxon>
        <taxon>Metazoa</taxon>
        <taxon>Ecdysozoa</taxon>
        <taxon>Arthropoda</taxon>
        <taxon>Chelicerata</taxon>
        <taxon>Arachnida</taxon>
        <taxon>Acari</taxon>
        <taxon>Parasitiformes</taxon>
        <taxon>Ixodida</taxon>
        <taxon>Ixodoidea</taxon>
        <taxon>Ixodidae</taxon>
        <taxon>Hyalomminae</taxon>
        <taxon>Hyalomma</taxon>
    </lineage>
</organism>
<reference evidence="1" key="1">
    <citation type="submission" date="2020-05" db="EMBL/GenBank/DDBJ databases">
        <title>Large-scale comparative analyses of tick genomes elucidate their genetic diversity and vector capacities.</title>
        <authorList>
            <person name="Jia N."/>
            <person name="Wang J."/>
            <person name="Shi W."/>
            <person name="Du L."/>
            <person name="Sun Y."/>
            <person name="Zhan W."/>
            <person name="Jiang J."/>
            <person name="Wang Q."/>
            <person name="Zhang B."/>
            <person name="Ji P."/>
            <person name="Sakyi L.B."/>
            <person name="Cui X."/>
            <person name="Yuan T."/>
            <person name="Jiang B."/>
            <person name="Yang W."/>
            <person name="Lam T.T.-Y."/>
            <person name="Chang Q."/>
            <person name="Ding S."/>
            <person name="Wang X."/>
            <person name="Zhu J."/>
            <person name="Ruan X."/>
            <person name="Zhao L."/>
            <person name="Wei J."/>
            <person name="Que T."/>
            <person name="Du C."/>
            <person name="Cheng J."/>
            <person name="Dai P."/>
            <person name="Han X."/>
            <person name="Huang E."/>
            <person name="Gao Y."/>
            <person name="Liu J."/>
            <person name="Shao H."/>
            <person name="Ye R."/>
            <person name="Li L."/>
            <person name="Wei W."/>
            <person name="Wang X."/>
            <person name="Wang C."/>
            <person name="Yang T."/>
            <person name="Huo Q."/>
            <person name="Li W."/>
            <person name="Guo W."/>
            <person name="Chen H."/>
            <person name="Zhou L."/>
            <person name="Ni X."/>
            <person name="Tian J."/>
            <person name="Zhou Y."/>
            <person name="Sheng Y."/>
            <person name="Liu T."/>
            <person name="Pan Y."/>
            <person name="Xia L."/>
            <person name="Li J."/>
            <person name="Zhao F."/>
            <person name="Cao W."/>
        </authorList>
    </citation>
    <scope>NUCLEOTIDE SEQUENCE</scope>
    <source>
        <strain evidence="1">Hyas-2018</strain>
    </source>
</reference>
<accession>A0ACB7S989</accession>
<protein>
    <submittedName>
        <fullName evidence="1">Uncharacterized protein</fullName>
    </submittedName>
</protein>
<comment type="caution">
    <text evidence="1">The sequence shown here is derived from an EMBL/GenBank/DDBJ whole genome shotgun (WGS) entry which is preliminary data.</text>
</comment>
<dbReference type="Proteomes" id="UP000821845">
    <property type="component" value="Chromosome 5"/>
</dbReference>
<evidence type="ECO:0000313" key="2">
    <source>
        <dbReference type="Proteomes" id="UP000821845"/>
    </source>
</evidence>
<gene>
    <name evidence="1" type="ORF">HPB50_022210</name>
</gene>
<sequence>MKRGSAALVVRERDGRGVGEGVSQWSDTQTHTTMRAENYGASGGGGSLSVGEEPRNRLDATAGTPMPALPRLPMANRSPSALTHRAAAHARAFLMPPCRP</sequence>
<name>A0ACB7S989_HYAAI</name>
<proteinExistence type="predicted"/>